<evidence type="ECO:0000313" key="3">
    <source>
        <dbReference type="Proteomes" id="UP001469553"/>
    </source>
</evidence>
<keyword evidence="1" id="KW-1133">Transmembrane helix</keyword>
<dbReference type="EMBL" id="JAHRIP010085874">
    <property type="protein sequence ID" value="MEQ2314910.1"/>
    <property type="molecule type" value="Genomic_DNA"/>
</dbReference>
<reference evidence="2 3" key="1">
    <citation type="submission" date="2021-06" db="EMBL/GenBank/DDBJ databases">
        <authorList>
            <person name="Palmer J.M."/>
        </authorList>
    </citation>
    <scope>NUCLEOTIDE SEQUENCE [LARGE SCALE GENOMIC DNA]</scope>
    <source>
        <strain evidence="2 3">AS_MEX2019</strain>
        <tissue evidence="2">Muscle</tissue>
    </source>
</reference>
<keyword evidence="1" id="KW-0472">Membrane</keyword>
<organism evidence="2 3">
    <name type="scientific">Ameca splendens</name>
    <dbReference type="NCBI Taxonomy" id="208324"/>
    <lineage>
        <taxon>Eukaryota</taxon>
        <taxon>Metazoa</taxon>
        <taxon>Chordata</taxon>
        <taxon>Craniata</taxon>
        <taxon>Vertebrata</taxon>
        <taxon>Euteleostomi</taxon>
        <taxon>Actinopterygii</taxon>
        <taxon>Neopterygii</taxon>
        <taxon>Teleostei</taxon>
        <taxon>Neoteleostei</taxon>
        <taxon>Acanthomorphata</taxon>
        <taxon>Ovalentaria</taxon>
        <taxon>Atherinomorphae</taxon>
        <taxon>Cyprinodontiformes</taxon>
        <taxon>Goodeidae</taxon>
        <taxon>Ameca</taxon>
    </lineage>
</organism>
<keyword evidence="3" id="KW-1185">Reference proteome</keyword>
<feature type="transmembrane region" description="Helical" evidence="1">
    <location>
        <begin position="16"/>
        <end position="36"/>
    </location>
</feature>
<comment type="caution">
    <text evidence="2">The sequence shown here is derived from an EMBL/GenBank/DDBJ whole genome shotgun (WGS) entry which is preliminary data.</text>
</comment>
<proteinExistence type="predicted"/>
<protein>
    <submittedName>
        <fullName evidence="2">Uncharacterized protein</fullName>
    </submittedName>
</protein>
<name>A0ABV1A9Q9_9TELE</name>
<keyword evidence="1" id="KW-0812">Transmembrane</keyword>
<dbReference type="Proteomes" id="UP001469553">
    <property type="component" value="Unassembled WGS sequence"/>
</dbReference>
<gene>
    <name evidence="2" type="ORF">AMECASPLE_016795</name>
</gene>
<accession>A0ABV1A9Q9</accession>
<evidence type="ECO:0000256" key="1">
    <source>
        <dbReference type="SAM" id="Phobius"/>
    </source>
</evidence>
<evidence type="ECO:0000313" key="2">
    <source>
        <dbReference type="EMBL" id="MEQ2314910.1"/>
    </source>
</evidence>
<sequence length="163" mass="18292">MSDEQLLEINLTDQSVLLPVGAICFGLIFTIALEEAKIKSTADRNMKSRFRDFLVEACRQVQQRLPANIQIWISMTMFSPTVILSQTKHQLTSLSLLKLYSGNFAVLDTVSGCYIPSMDKQEGHPGRGILDQSAQLQRQQWIASFQRTCTICSVFACNAIKQC</sequence>